<comment type="caution">
    <text evidence="2">The sequence shown here is derived from an EMBL/GenBank/DDBJ whole genome shotgun (WGS) entry which is preliminary data.</text>
</comment>
<sequence length="105" mass="11467">MSAVQPLQPSDAAARKSLQPGQSFLVGRITDVKRTDKGTFTILATPAPDRYSHPSMHEVGSDRPFGRPGDEVSILVQLGGYRRTFRTKDGDQVVTVDNSLRLVAE</sequence>
<accession>A0A080LWY6</accession>
<dbReference type="AlphaFoldDB" id="A0A080LWY6"/>
<dbReference type="Proteomes" id="UP000020077">
    <property type="component" value="Unassembled WGS sequence"/>
</dbReference>
<reference evidence="2 3" key="1">
    <citation type="submission" date="2014-02" db="EMBL/GenBank/DDBJ databases">
        <title>Expanding our view of genomic diversity in Candidatus Accumulibacter clades.</title>
        <authorList>
            <person name="Skennerton C.T."/>
            <person name="Barr J.J."/>
            <person name="Slater F.R."/>
            <person name="Bond P.L."/>
            <person name="Tyson G.W."/>
        </authorList>
    </citation>
    <scope>NUCLEOTIDE SEQUENCE [LARGE SCALE GENOMIC DNA]</scope>
    <source>
        <strain evidence="3">BA-91</strain>
    </source>
</reference>
<evidence type="ECO:0000313" key="2">
    <source>
        <dbReference type="EMBL" id="KFB73223.1"/>
    </source>
</evidence>
<feature type="region of interest" description="Disordered" evidence="1">
    <location>
        <begin position="44"/>
        <end position="68"/>
    </location>
</feature>
<dbReference type="EMBL" id="JDVG02000262">
    <property type="protein sequence ID" value="KFB73223.1"/>
    <property type="molecule type" value="Genomic_DNA"/>
</dbReference>
<evidence type="ECO:0000313" key="3">
    <source>
        <dbReference type="Proteomes" id="UP000020077"/>
    </source>
</evidence>
<protein>
    <submittedName>
        <fullName evidence="2">Uncharacterized protein</fullName>
    </submittedName>
</protein>
<gene>
    <name evidence="2" type="ORF">AW09_001534</name>
</gene>
<organism evidence="2 3">
    <name type="scientific">Candidatus Accumulibacter phosphatis</name>
    <dbReference type="NCBI Taxonomy" id="327160"/>
    <lineage>
        <taxon>Bacteria</taxon>
        <taxon>Pseudomonadati</taxon>
        <taxon>Pseudomonadota</taxon>
        <taxon>Betaproteobacteria</taxon>
        <taxon>Candidatus Accumulibacter</taxon>
    </lineage>
</organism>
<feature type="compositionally biased region" description="Basic and acidic residues" evidence="1">
    <location>
        <begin position="50"/>
        <end position="68"/>
    </location>
</feature>
<name>A0A080LWY6_9PROT</name>
<proteinExistence type="predicted"/>
<evidence type="ECO:0000256" key="1">
    <source>
        <dbReference type="SAM" id="MobiDB-lite"/>
    </source>
</evidence>